<organism evidence="2 3">
    <name type="scientific">Mycobacterium shinjukuense</name>
    <dbReference type="NCBI Taxonomy" id="398694"/>
    <lineage>
        <taxon>Bacteria</taxon>
        <taxon>Bacillati</taxon>
        <taxon>Actinomycetota</taxon>
        <taxon>Actinomycetes</taxon>
        <taxon>Mycobacteriales</taxon>
        <taxon>Mycobacteriaceae</taxon>
        <taxon>Mycobacterium</taxon>
    </lineage>
</organism>
<proteinExistence type="predicted"/>
<name>A0A7I7MUB5_9MYCO</name>
<keyword evidence="3" id="KW-1185">Reference proteome</keyword>
<evidence type="ECO:0000313" key="3">
    <source>
        <dbReference type="Proteomes" id="UP000467236"/>
    </source>
</evidence>
<dbReference type="Proteomes" id="UP000467236">
    <property type="component" value="Chromosome"/>
</dbReference>
<protein>
    <submittedName>
        <fullName evidence="2">Uncharacterized protein</fullName>
    </submittedName>
</protein>
<reference evidence="2 3" key="1">
    <citation type="journal article" date="2019" name="Emerg. Microbes Infect.">
        <title>Comprehensive subspecies identification of 175 nontuberculous mycobacteria species based on 7547 genomic profiles.</title>
        <authorList>
            <person name="Matsumoto Y."/>
            <person name="Kinjo T."/>
            <person name="Motooka D."/>
            <person name="Nabeya D."/>
            <person name="Jung N."/>
            <person name="Uechi K."/>
            <person name="Horii T."/>
            <person name="Iida T."/>
            <person name="Fujita J."/>
            <person name="Nakamura S."/>
        </authorList>
    </citation>
    <scope>NUCLEOTIDE SEQUENCE [LARGE SCALE GENOMIC DNA]</scope>
    <source>
        <strain evidence="2 3">JCM 14233</strain>
    </source>
</reference>
<dbReference type="KEGG" id="mshj:MSHI_33480"/>
<accession>A0A7I7MUB5</accession>
<dbReference type="AlphaFoldDB" id="A0A7I7MUB5"/>
<feature type="region of interest" description="Disordered" evidence="1">
    <location>
        <begin position="36"/>
        <end position="67"/>
    </location>
</feature>
<evidence type="ECO:0000256" key="1">
    <source>
        <dbReference type="SAM" id="MobiDB-lite"/>
    </source>
</evidence>
<sequence length="67" mass="7078">MSTADFGRSDSGKLSRTIYADDRSALPVGRHPTVTPIPAAEHDMPPKSGATCDITKPPIDIEEADAV</sequence>
<dbReference type="EMBL" id="AP022575">
    <property type="protein sequence ID" value="BBX75442.1"/>
    <property type="molecule type" value="Genomic_DNA"/>
</dbReference>
<gene>
    <name evidence="2" type="ORF">MSHI_33480</name>
</gene>
<evidence type="ECO:0000313" key="2">
    <source>
        <dbReference type="EMBL" id="BBX75442.1"/>
    </source>
</evidence>